<dbReference type="EMBL" id="MTHB01000177">
    <property type="protein sequence ID" value="OXC75424.1"/>
    <property type="molecule type" value="Genomic_DNA"/>
</dbReference>
<protein>
    <submittedName>
        <fullName evidence="1">Mobile element protein</fullName>
    </submittedName>
</protein>
<dbReference type="Proteomes" id="UP000214720">
    <property type="component" value="Unassembled WGS sequence"/>
</dbReference>
<reference evidence="2" key="1">
    <citation type="submission" date="2017-01" db="EMBL/GenBank/DDBJ databases">
        <title>Genome Analysis of Deinococcus marmoris KOPRI26562.</title>
        <authorList>
            <person name="Kim J.H."/>
            <person name="Oh H.-M."/>
        </authorList>
    </citation>
    <scope>NUCLEOTIDE SEQUENCE [LARGE SCALE GENOMIC DNA]</scope>
    <source>
        <strain evidence="2">PAMC 26633</strain>
    </source>
</reference>
<name>A0A226WW59_CABSO</name>
<proteinExistence type="predicted"/>
<gene>
    <name evidence="1" type="ORF">BSU04_26930</name>
</gene>
<evidence type="ECO:0000313" key="1">
    <source>
        <dbReference type="EMBL" id="OXC75424.1"/>
    </source>
</evidence>
<sequence>MVRIFSAVDDCDGICTCIHAAKVRYRFAALEPISQGLLGGFGSVRADVGRGFSAAHG</sequence>
<dbReference type="AlphaFoldDB" id="A0A226WW59"/>
<organism evidence="1 2">
    <name type="scientific">Caballeronia sordidicola</name>
    <name type="common">Burkholderia sordidicola</name>
    <dbReference type="NCBI Taxonomy" id="196367"/>
    <lineage>
        <taxon>Bacteria</taxon>
        <taxon>Pseudomonadati</taxon>
        <taxon>Pseudomonadota</taxon>
        <taxon>Betaproteobacteria</taxon>
        <taxon>Burkholderiales</taxon>
        <taxon>Burkholderiaceae</taxon>
        <taxon>Caballeronia</taxon>
    </lineage>
</organism>
<dbReference type="RefSeq" id="WP_256983289.1">
    <property type="nucleotide sequence ID" value="NZ_MTHB01000177.1"/>
</dbReference>
<evidence type="ECO:0000313" key="2">
    <source>
        <dbReference type="Proteomes" id="UP000214720"/>
    </source>
</evidence>
<accession>A0A226WW59</accession>
<comment type="caution">
    <text evidence="1">The sequence shown here is derived from an EMBL/GenBank/DDBJ whole genome shotgun (WGS) entry which is preliminary data.</text>
</comment>